<evidence type="ECO:0000256" key="2">
    <source>
        <dbReference type="ARBA" id="ARBA00022679"/>
    </source>
</evidence>
<dbReference type="InterPro" id="IPR051409">
    <property type="entry name" value="Atypical_kinase_ADCK"/>
</dbReference>
<keyword evidence="4" id="KW-0067">ATP-binding</keyword>
<dbReference type="GO" id="GO:0005524">
    <property type="term" value="F:ATP binding"/>
    <property type="evidence" value="ECO:0007669"/>
    <property type="project" value="UniProtKB-KW"/>
</dbReference>
<comment type="caution">
    <text evidence="6">The sequence shown here is derived from an EMBL/GenBank/DDBJ whole genome shotgun (WGS) entry which is preliminary data.</text>
</comment>
<sequence>MSELPRRAMARTAKLAGLPLSLAGRAAVGGVKRLGGKPAEEIALELQQRTAEHIFQVLGELKGGAMKVGQALSVLEPALPDELVAPYRAAFTRLQEGAPPMPPQSVHRILVRELGADWRDLFAEFEERPRAAASIGQVHHARLAAGDEVAVKVQYPGAGAALLGDFRRLGRVTKVTTGWIPGMDLGPLLAEFEHRLAEELDYSLEAERQRVFAEVFDQDESVFAPRVHLQQGTVLVSDWVEGRPLADVITGGTSRERDHAADRYLEFLFSGPQLARLLHADPHPGNFRVLPDGRLGVLDFGAVGVLPEGMPPAMGRALRSALEGDSGGVLRVLAEEGFVQPGAEVDADQLLNYLAPFTEPIAVERFTFTREWMSGQAERLRDPRQDDFGLGLRLNLPPEYLLIHRVWAGGLGVLCQLGGTVAAAEIAYSWLPELDPEWSSRVARDDGGEPVEG</sequence>
<gene>
    <name evidence="6" type="ORF">AUCHE_08_05390</name>
</gene>
<protein>
    <recommendedName>
        <fullName evidence="5">ABC1 atypical kinase-like domain-containing protein</fullName>
    </recommendedName>
</protein>
<dbReference type="InterPro" id="IPR011009">
    <property type="entry name" value="Kinase-like_dom_sf"/>
</dbReference>
<dbReference type="STRING" id="100225.SAMN05421595_0810"/>
<dbReference type="eggNOG" id="COG0661">
    <property type="taxonomic scope" value="Bacteria"/>
</dbReference>
<dbReference type="PANTHER" id="PTHR43851">
    <property type="match status" value="1"/>
</dbReference>
<keyword evidence="3" id="KW-0547">Nucleotide-binding</keyword>
<accession>K6V7T9</accession>
<evidence type="ECO:0000256" key="3">
    <source>
        <dbReference type="ARBA" id="ARBA00022741"/>
    </source>
</evidence>
<dbReference type="SUPFAM" id="SSF56112">
    <property type="entry name" value="Protein kinase-like (PK-like)"/>
    <property type="match status" value="1"/>
</dbReference>
<dbReference type="GO" id="GO:0016740">
    <property type="term" value="F:transferase activity"/>
    <property type="evidence" value="ECO:0007669"/>
    <property type="project" value="UniProtKB-KW"/>
</dbReference>
<organism evidence="6 7">
    <name type="scientific">Austwickia chelonae NBRC 105200</name>
    <dbReference type="NCBI Taxonomy" id="1184607"/>
    <lineage>
        <taxon>Bacteria</taxon>
        <taxon>Bacillati</taxon>
        <taxon>Actinomycetota</taxon>
        <taxon>Actinomycetes</taxon>
        <taxon>Micrococcales</taxon>
        <taxon>Dermatophilaceae</taxon>
        <taxon>Austwickia</taxon>
    </lineage>
</organism>
<evidence type="ECO:0000256" key="1">
    <source>
        <dbReference type="ARBA" id="ARBA00009670"/>
    </source>
</evidence>
<evidence type="ECO:0000313" key="6">
    <source>
        <dbReference type="EMBL" id="GAB78293.1"/>
    </source>
</evidence>
<name>K6V7T9_9MICO</name>
<dbReference type="OrthoDB" id="9795390at2"/>
<dbReference type="AlphaFoldDB" id="K6V7T9"/>
<reference evidence="6 7" key="1">
    <citation type="submission" date="2012-08" db="EMBL/GenBank/DDBJ databases">
        <title>Whole genome shotgun sequence of Austwickia chelonae NBRC 105200.</title>
        <authorList>
            <person name="Yoshida I."/>
            <person name="Hosoyama A."/>
            <person name="Tsuchikane K."/>
            <person name="Katsumata H."/>
            <person name="Ando Y."/>
            <person name="Ohji S."/>
            <person name="Hamada M."/>
            <person name="Tamura T."/>
            <person name="Yamazoe A."/>
            <person name="Yamazaki S."/>
            <person name="Fujita N."/>
        </authorList>
    </citation>
    <scope>NUCLEOTIDE SEQUENCE [LARGE SCALE GENOMIC DNA]</scope>
    <source>
        <strain evidence="6 7">NBRC 105200</strain>
    </source>
</reference>
<proteinExistence type="inferred from homology"/>
<dbReference type="EMBL" id="BAGZ01000008">
    <property type="protein sequence ID" value="GAB78293.1"/>
    <property type="molecule type" value="Genomic_DNA"/>
</dbReference>
<keyword evidence="2" id="KW-0808">Transferase</keyword>
<dbReference type="Pfam" id="PF03109">
    <property type="entry name" value="ABC1"/>
    <property type="match status" value="1"/>
</dbReference>
<feature type="domain" description="ABC1 atypical kinase-like" evidence="5">
    <location>
        <begin position="93"/>
        <end position="331"/>
    </location>
</feature>
<dbReference type="PANTHER" id="PTHR43851:SF3">
    <property type="entry name" value="COENZYME Q8"/>
    <property type="match status" value="1"/>
</dbReference>
<comment type="similarity">
    <text evidence="1">Belongs to the protein kinase superfamily. ADCK protein kinase family.</text>
</comment>
<dbReference type="InterPro" id="IPR034646">
    <property type="entry name" value="ADCK3_dom"/>
</dbReference>
<keyword evidence="7" id="KW-1185">Reference proteome</keyword>
<dbReference type="RefSeq" id="WP_006503048.1">
    <property type="nucleotide sequence ID" value="NZ_BAGZ01000008.1"/>
</dbReference>
<dbReference type="InterPro" id="IPR004147">
    <property type="entry name" value="ABC1_dom"/>
</dbReference>
<dbReference type="CDD" id="cd13970">
    <property type="entry name" value="ABC1_ADCK3"/>
    <property type="match status" value="1"/>
</dbReference>
<evidence type="ECO:0000256" key="4">
    <source>
        <dbReference type="ARBA" id="ARBA00022840"/>
    </source>
</evidence>
<evidence type="ECO:0000259" key="5">
    <source>
        <dbReference type="Pfam" id="PF03109"/>
    </source>
</evidence>
<evidence type="ECO:0000313" key="7">
    <source>
        <dbReference type="Proteomes" id="UP000008495"/>
    </source>
</evidence>
<dbReference type="Proteomes" id="UP000008495">
    <property type="component" value="Unassembled WGS sequence"/>
</dbReference>